<keyword evidence="2" id="KW-0285">Flavoprotein</keyword>
<reference evidence="5" key="1">
    <citation type="submission" date="2020-10" db="EMBL/GenBank/DDBJ databases">
        <authorList>
            <person name="Gilroy R."/>
        </authorList>
    </citation>
    <scope>NUCLEOTIDE SEQUENCE</scope>
    <source>
        <strain evidence="5">ChiHjej10B9-9673</strain>
    </source>
</reference>
<name>A0A9D1FC34_9FIRM</name>
<dbReference type="SMART" id="SM00893">
    <property type="entry name" value="ETF"/>
    <property type="match status" value="1"/>
</dbReference>
<dbReference type="GO" id="GO:0033539">
    <property type="term" value="P:fatty acid beta-oxidation using acyl-CoA dehydrogenase"/>
    <property type="evidence" value="ECO:0007669"/>
    <property type="project" value="TreeGrafter"/>
</dbReference>
<organism evidence="5 6">
    <name type="scientific">Candidatus Scatomorpha merdipullorum</name>
    <dbReference type="NCBI Taxonomy" id="2840927"/>
    <lineage>
        <taxon>Bacteria</taxon>
        <taxon>Bacillati</taxon>
        <taxon>Bacillota</taxon>
        <taxon>Clostridia</taxon>
        <taxon>Eubacteriales</taxon>
        <taxon>Candidatus Scatomorpha</taxon>
    </lineage>
</organism>
<dbReference type="GO" id="GO:0050660">
    <property type="term" value="F:flavin adenine dinucleotide binding"/>
    <property type="evidence" value="ECO:0007669"/>
    <property type="project" value="InterPro"/>
</dbReference>
<evidence type="ECO:0000313" key="6">
    <source>
        <dbReference type="Proteomes" id="UP000824001"/>
    </source>
</evidence>
<sequence length="335" mass="36279">MTKEECKGIWVFAEQENGVLSGTDFELLAKAHDLKAKLGGTDTITAVLLGDNVSGLVDTLYAYGAEQVIIAENPNLAQYSARPYEKVLVDLANKYKPSIFLFAASPIGRDVAPRVMCDLRTGLTADAIDLDVDEDGVFVQTTPNFGGNILSHIVILEKRPQMVTVHPKVFEPFEPKAGATGELITETVEVEPDNDYVLLETSMKVFEGKPIDECDVLVAGGRGIKSEADLEQLRELAGLLGGELACSRPLNDNGWMPHEDQIGQSGTTVKPKFILNIAISGSVQYLAGMQNAGCIMSINHTKSAPIYDVSHYGAVIDYTKVIPALIEEIKARKAK</sequence>
<dbReference type="CDD" id="cd01715">
    <property type="entry name" value="ETF_alpha"/>
    <property type="match status" value="1"/>
</dbReference>
<evidence type="ECO:0000259" key="4">
    <source>
        <dbReference type="SMART" id="SM00893"/>
    </source>
</evidence>
<dbReference type="InterPro" id="IPR033947">
    <property type="entry name" value="ETF_alpha_N"/>
</dbReference>
<comment type="cofactor">
    <cofactor evidence="3">
        <name>FAD</name>
        <dbReference type="ChEBI" id="CHEBI:57692"/>
    </cofactor>
    <text evidence="3">Binds 1 FAD per dimer.</text>
</comment>
<accession>A0A9D1FC34</accession>
<dbReference type="InterPro" id="IPR014729">
    <property type="entry name" value="Rossmann-like_a/b/a_fold"/>
</dbReference>
<dbReference type="EMBL" id="DVJK01000058">
    <property type="protein sequence ID" value="HIS66332.1"/>
    <property type="molecule type" value="Genomic_DNA"/>
</dbReference>
<evidence type="ECO:0000256" key="2">
    <source>
        <dbReference type="ARBA" id="ARBA00022630"/>
    </source>
</evidence>
<dbReference type="Pfam" id="PF01012">
    <property type="entry name" value="ETF"/>
    <property type="match status" value="1"/>
</dbReference>
<feature type="binding site" evidence="3">
    <location>
        <begin position="247"/>
        <end position="248"/>
    </location>
    <ligand>
        <name>FAD</name>
        <dbReference type="ChEBI" id="CHEBI:57692"/>
    </ligand>
</feature>
<dbReference type="GO" id="GO:0009055">
    <property type="term" value="F:electron transfer activity"/>
    <property type="evidence" value="ECO:0007669"/>
    <property type="project" value="InterPro"/>
</dbReference>
<evidence type="ECO:0000256" key="1">
    <source>
        <dbReference type="ARBA" id="ARBA00005817"/>
    </source>
</evidence>
<dbReference type="SUPFAM" id="SSF52402">
    <property type="entry name" value="Adenine nucleotide alpha hydrolases-like"/>
    <property type="match status" value="1"/>
</dbReference>
<gene>
    <name evidence="5" type="ORF">IAC18_02090</name>
</gene>
<evidence type="ECO:0000313" key="5">
    <source>
        <dbReference type="EMBL" id="HIS66332.1"/>
    </source>
</evidence>
<dbReference type="AlphaFoldDB" id="A0A9D1FC34"/>
<feature type="domain" description="Electron transfer flavoprotein alpha/beta-subunit N-terminal" evidence="4">
    <location>
        <begin position="9"/>
        <end position="200"/>
    </location>
</feature>
<keyword evidence="3" id="KW-0274">FAD</keyword>
<comment type="caution">
    <text evidence="5">The sequence shown here is derived from an EMBL/GenBank/DDBJ whole genome shotgun (WGS) entry which is preliminary data.</text>
</comment>
<reference evidence="5" key="2">
    <citation type="journal article" date="2021" name="PeerJ">
        <title>Extensive microbial diversity within the chicken gut microbiome revealed by metagenomics and culture.</title>
        <authorList>
            <person name="Gilroy R."/>
            <person name="Ravi A."/>
            <person name="Getino M."/>
            <person name="Pursley I."/>
            <person name="Horton D.L."/>
            <person name="Alikhan N.F."/>
            <person name="Baker D."/>
            <person name="Gharbi K."/>
            <person name="Hall N."/>
            <person name="Watson M."/>
            <person name="Adriaenssens E.M."/>
            <person name="Foster-Nyarko E."/>
            <person name="Jarju S."/>
            <person name="Secka A."/>
            <person name="Antonio M."/>
            <person name="Oren A."/>
            <person name="Chaudhuri R.R."/>
            <person name="La Ragione R."/>
            <person name="Hildebrand F."/>
            <person name="Pallen M.J."/>
        </authorList>
    </citation>
    <scope>NUCLEOTIDE SEQUENCE</scope>
    <source>
        <strain evidence="5">ChiHjej10B9-9673</strain>
    </source>
</reference>
<dbReference type="Proteomes" id="UP000824001">
    <property type="component" value="Unassembled WGS sequence"/>
</dbReference>
<proteinExistence type="inferred from homology"/>
<protein>
    <submittedName>
        <fullName evidence="5">Electron transfer flavoprotein subunit alpha/FixB family protein</fullName>
    </submittedName>
</protein>
<dbReference type="InterPro" id="IPR014730">
    <property type="entry name" value="ETF_a/b_N"/>
</dbReference>
<feature type="binding site" evidence="3">
    <location>
        <position position="222"/>
    </location>
    <ligand>
        <name>FAD</name>
        <dbReference type="ChEBI" id="CHEBI:57692"/>
    </ligand>
</feature>
<dbReference type="PANTHER" id="PTHR43153">
    <property type="entry name" value="ELECTRON TRANSFER FLAVOPROTEIN ALPHA"/>
    <property type="match status" value="1"/>
</dbReference>
<dbReference type="InterPro" id="IPR029035">
    <property type="entry name" value="DHS-like_NAD/FAD-binding_dom"/>
</dbReference>
<dbReference type="PIRSF" id="PIRSF000089">
    <property type="entry name" value="Electra_flavoP_a"/>
    <property type="match status" value="1"/>
</dbReference>
<feature type="binding site" evidence="3">
    <location>
        <begin position="261"/>
        <end position="265"/>
    </location>
    <ligand>
        <name>FAD</name>
        <dbReference type="ChEBI" id="CHEBI:57692"/>
    </ligand>
</feature>
<comment type="similarity">
    <text evidence="1">Belongs to the ETF alpha-subunit/FixB family.</text>
</comment>
<feature type="binding site" evidence="3">
    <location>
        <position position="299"/>
    </location>
    <ligand>
        <name>FAD</name>
        <dbReference type="ChEBI" id="CHEBI:57692"/>
    </ligand>
</feature>
<dbReference type="SUPFAM" id="SSF52467">
    <property type="entry name" value="DHS-like NAD/FAD-binding domain"/>
    <property type="match status" value="1"/>
</dbReference>
<dbReference type="Gene3D" id="3.40.50.620">
    <property type="entry name" value="HUPs"/>
    <property type="match status" value="1"/>
</dbReference>
<evidence type="ECO:0000256" key="3">
    <source>
        <dbReference type="PIRSR" id="PIRSR000089-1"/>
    </source>
</evidence>
<dbReference type="Pfam" id="PF00766">
    <property type="entry name" value="ETF_alpha"/>
    <property type="match status" value="1"/>
</dbReference>
<dbReference type="InterPro" id="IPR001308">
    <property type="entry name" value="ETF_a/FixB"/>
</dbReference>
<dbReference type="PANTHER" id="PTHR43153:SF1">
    <property type="entry name" value="ELECTRON TRANSFER FLAVOPROTEIN SUBUNIT ALPHA, MITOCHONDRIAL"/>
    <property type="match status" value="1"/>
</dbReference>
<dbReference type="InterPro" id="IPR014731">
    <property type="entry name" value="ETF_asu_C"/>
</dbReference>
<dbReference type="Gene3D" id="3.40.50.1220">
    <property type="entry name" value="TPP-binding domain"/>
    <property type="match status" value="1"/>
</dbReference>